<feature type="region of interest" description="Disordered" evidence="1">
    <location>
        <begin position="1"/>
        <end position="31"/>
    </location>
</feature>
<protein>
    <submittedName>
        <fullName evidence="2">Predicted protein</fullName>
    </submittedName>
</protein>
<dbReference type="HOGENOM" id="CLU_035340_1_0_1"/>
<dbReference type="AlphaFoldDB" id="B0DKM2"/>
<gene>
    <name evidence="2" type="ORF">LACBIDRAFT_303903</name>
</gene>
<feature type="region of interest" description="Disordered" evidence="1">
    <location>
        <begin position="177"/>
        <end position="253"/>
    </location>
</feature>
<dbReference type="Proteomes" id="UP000001194">
    <property type="component" value="Unassembled WGS sequence"/>
</dbReference>
<name>B0DKM2_LACBS</name>
<dbReference type="Gene3D" id="3.30.900.20">
    <property type="match status" value="1"/>
</dbReference>
<organism evidence="3">
    <name type="scientific">Laccaria bicolor (strain S238N-H82 / ATCC MYA-4686)</name>
    <name type="common">Bicoloured deceiver</name>
    <name type="synonym">Laccaria laccata var. bicolor</name>
    <dbReference type="NCBI Taxonomy" id="486041"/>
    <lineage>
        <taxon>Eukaryota</taxon>
        <taxon>Fungi</taxon>
        <taxon>Dikarya</taxon>
        <taxon>Basidiomycota</taxon>
        <taxon>Agaricomycotina</taxon>
        <taxon>Agaricomycetes</taxon>
        <taxon>Agaricomycetidae</taxon>
        <taxon>Agaricales</taxon>
        <taxon>Agaricineae</taxon>
        <taxon>Hydnangiaceae</taxon>
        <taxon>Laccaria</taxon>
    </lineage>
</organism>
<evidence type="ECO:0000256" key="1">
    <source>
        <dbReference type="SAM" id="MobiDB-lite"/>
    </source>
</evidence>
<dbReference type="GeneID" id="6080125"/>
<proteinExistence type="predicted"/>
<feature type="compositionally biased region" description="Acidic residues" evidence="1">
    <location>
        <begin position="186"/>
        <end position="244"/>
    </location>
</feature>
<evidence type="ECO:0000313" key="3">
    <source>
        <dbReference type="Proteomes" id="UP000001194"/>
    </source>
</evidence>
<dbReference type="KEGG" id="lbc:LACBIDRAFT_303903"/>
<dbReference type="EMBL" id="DS547115">
    <property type="protein sequence ID" value="EDR04971.1"/>
    <property type="molecule type" value="Genomic_DNA"/>
</dbReference>
<sequence length="400" mass="43716">MPFLTPQKPPGIGPQNLKNVDEPAKDRQPPSIDEVTVESRVPVVRLDVDAISDAVAARLATSLLGHVLYLKNQVPFPVAQLGRLPGGNANTRAAKQRAELLASFDTLSSHLDTTFTALSTAFARCQSSSLSSDSVAKGLPKSGVARAYLAILVGPSLSTPKSKVILTVDGLDARIWGQREDNGKPEEEDGEVDEEANDDGDEDEDDDDDHADSDDQEEPEDSDDDDEDVGEPDGDTNSDEEEDTPPSPPPYISHAEEQRFLNSADRLLSRTLAGADAESYGLSAELSPTQTHILIRAPRRFAHPAWIPRQNASNSLEAVLHEFLDESLQRKDTDAISNQKSRSMKQKKGKPEGVWLTCRDGINPDLTLLQDALEQGSNIAEDDEMIWWSWDGKLVGFSDW</sequence>
<keyword evidence="3" id="KW-1185">Reference proteome</keyword>
<reference evidence="2 3" key="1">
    <citation type="journal article" date="2008" name="Nature">
        <title>The genome of Laccaria bicolor provides insights into mycorrhizal symbiosis.</title>
        <authorList>
            <person name="Martin F."/>
            <person name="Aerts A."/>
            <person name="Ahren D."/>
            <person name="Brun A."/>
            <person name="Danchin E.G.J."/>
            <person name="Duchaussoy F."/>
            <person name="Gibon J."/>
            <person name="Kohler A."/>
            <person name="Lindquist E."/>
            <person name="Pereda V."/>
            <person name="Salamov A."/>
            <person name="Shapiro H.J."/>
            <person name="Wuyts J."/>
            <person name="Blaudez D."/>
            <person name="Buee M."/>
            <person name="Brokstein P."/>
            <person name="Canbaeck B."/>
            <person name="Cohen D."/>
            <person name="Courty P.E."/>
            <person name="Coutinho P.M."/>
            <person name="Delaruelle C."/>
            <person name="Detter J.C."/>
            <person name="Deveau A."/>
            <person name="DiFazio S."/>
            <person name="Duplessis S."/>
            <person name="Fraissinet-Tachet L."/>
            <person name="Lucic E."/>
            <person name="Frey-Klett P."/>
            <person name="Fourrey C."/>
            <person name="Feussner I."/>
            <person name="Gay G."/>
            <person name="Grimwood J."/>
            <person name="Hoegger P.J."/>
            <person name="Jain P."/>
            <person name="Kilaru S."/>
            <person name="Labbe J."/>
            <person name="Lin Y.C."/>
            <person name="Legue V."/>
            <person name="Le Tacon F."/>
            <person name="Marmeisse R."/>
            <person name="Melayah D."/>
            <person name="Montanini B."/>
            <person name="Muratet M."/>
            <person name="Nehls U."/>
            <person name="Niculita-Hirzel H."/>
            <person name="Oudot-Le Secq M.P."/>
            <person name="Peter M."/>
            <person name="Quesneville H."/>
            <person name="Rajashekar B."/>
            <person name="Reich M."/>
            <person name="Rouhier N."/>
            <person name="Schmutz J."/>
            <person name="Yin T."/>
            <person name="Chalot M."/>
            <person name="Henrissat B."/>
            <person name="Kuees U."/>
            <person name="Lucas S."/>
            <person name="Van de Peer Y."/>
            <person name="Podila G.K."/>
            <person name="Polle A."/>
            <person name="Pukkila P.J."/>
            <person name="Richardson P.M."/>
            <person name="Rouze P."/>
            <person name="Sanders I.R."/>
            <person name="Stajich J.E."/>
            <person name="Tunlid A."/>
            <person name="Tuskan G."/>
            <person name="Grigoriev I.V."/>
        </authorList>
    </citation>
    <scope>NUCLEOTIDE SEQUENCE [LARGE SCALE GENOMIC DNA]</scope>
    <source>
        <strain evidence="3">S238N-H82 / ATCC MYA-4686</strain>
    </source>
</reference>
<dbReference type="OrthoDB" id="2387165at2759"/>
<evidence type="ECO:0000313" key="2">
    <source>
        <dbReference type="EMBL" id="EDR04971.1"/>
    </source>
</evidence>
<dbReference type="InterPro" id="IPR053729">
    <property type="entry name" value="MAD2L1BP_domain_sf"/>
</dbReference>
<dbReference type="InParanoid" id="B0DKM2"/>
<feature type="compositionally biased region" description="Basic and acidic residues" evidence="1">
    <location>
        <begin position="19"/>
        <end position="28"/>
    </location>
</feature>
<dbReference type="STRING" id="486041.B0DKM2"/>
<accession>B0DKM2</accession>
<dbReference type="RefSeq" id="XP_001884361.1">
    <property type="nucleotide sequence ID" value="XM_001884326.1"/>
</dbReference>